<dbReference type="EMBL" id="JADQDF010000001">
    <property type="protein sequence ID" value="MBW0126579.1"/>
    <property type="molecule type" value="Genomic_DNA"/>
</dbReference>
<evidence type="ECO:0000256" key="2">
    <source>
        <dbReference type="ARBA" id="ARBA00022475"/>
    </source>
</evidence>
<dbReference type="RefSeq" id="WP_218595107.1">
    <property type="nucleotide sequence ID" value="NZ_JADQDE010000022.1"/>
</dbReference>
<keyword evidence="3 7" id="KW-0812">Transmembrane</keyword>
<comment type="caution">
    <text evidence="9">The sequence shown here is derived from an EMBL/GenBank/DDBJ whole genome shotgun (WGS) entry which is preliminary data.</text>
</comment>
<evidence type="ECO:0000313" key="9">
    <source>
        <dbReference type="EMBL" id="MBW0126579.1"/>
    </source>
</evidence>
<sequence length="688" mass="69849">MTVSPTLGQGAGPRTRRRATVWPVMVFGTAIGMLVAAGVVAVSGASIVDALGLPDAGRLTTVGLPVVRVVADAAAALTVGFLLLATVLVPPQVSGYLDVAGYRAVRTAAVTAGAWTVSALLMVPLTVSEALGRPVVDVLTPGRLAAAVPLLPTAVPWVVAALVAAVISIGCRAVLSWGWTVALLGVAVAGLLPVAASGHSAVGGSHDIATDSLVLHVVAAAIWVGGLVAVLALALSRSAAQIVVALPRFSAIAAGCWALMAVSGTANLAVRVPLVPDALFTAYGALAAAKIVALLLLGVLGHVHRTRTISGAVQGDRRALLRFGGAEVVLMLATIGLAVGLSRTAPPGPVDEVRPSRTGEVLGYDLVPPGPGFLLAGRLDLVFALLAGGMLVGYLVAVRRVRVLGWTWDPLRGAAWVAGCLVIVLATSSGLGRYGAATLGLGAIAQILMAFVAPVLLVAGSPLELARRTLSRRGSPGTPSPRGSLEWLLRRPLVRAMRRPLPTAVVFIGVLVSLPLGLLDQLLQSQIGRQTLDALLLSTGCLVAAAVSTRRRGSGTLACAVLAVPAAVGVLLVARRDVIAETYFRSLALPWVPDLAAEQTRAGVVFIVGTVGALPLLVMWLWPRGSTRAGRPRAPGAAGGRAAVSRAVCGDGRDGPGVGDRGHSQDPTVSGAACAPQPTSRSRGPDVT</sequence>
<comment type="subcellular location">
    <subcellularLocation>
        <location evidence="1">Cell membrane</location>
        <topology evidence="1">Multi-pass membrane protein</topology>
    </subcellularLocation>
</comment>
<gene>
    <name evidence="9" type="ORF">I4I82_02590</name>
</gene>
<evidence type="ECO:0000256" key="3">
    <source>
        <dbReference type="ARBA" id="ARBA00022692"/>
    </source>
</evidence>
<keyword evidence="5 7" id="KW-0472">Membrane</keyword>
<protein>
    <submittedName>
        <fullName evidence="9">Bifunctional copper resistance protein CopD/cytochrome c oxidase assembly protein</fullName>
    </submittedName>
</protein>
<organism evidence="9 10">
    <name type="scientific">Pseudonocardia oceani</name>
    <dbReference type="NCBI Taxonomy" id="2792013"/>
    <lineage>
        <taxon>Bacteria</taxon>
        <taxon>Bacillati</taxon>
        <taxon>Actinomycetota</taxon>
        <taxon>Actinomycetes</taxon>
        <taxon>Pseudonocardiales</taxon>
        <taxon>Pseudonocardiaceae</taxon>
        <taxon>Pseudonocardia</taxon>
    </lineage>
</organism>
<feature type="transmembrane region" description="Helical" evidence="7">
    <location>
        <begin position="280"/>
        <end position="300"/>
    </location>
</feature>
<keyword evidence="4 7" id="KW-1133">Transmembrane helix</keyword>
<dbReference type="PANTHER" id="PTHR34820">
    <property type="entry name" value="INNER MEMBRANE PROTEIN YEBZ"/>
    <property type="match status" value="1"/>
</dbReference>
<dbReference type="PANTHER" id="PTHR34820:SF4">
    <property type="entry name" value="INNER MEMBRANE PROTEIN YEBZ"/>
    <property type="match status" value="1"/>
</dbReference>
<name>A0ABS6U2V5_9PSEU</name>
<evidence type="ECO:0000256" key="7">
    <source>
        <dbReference type="SAM" id="Phobius"/>
    </source>
</evidence>
<feature type="transmembrane region" description="Helical" evidence="7">
    <location>
        <begin position="602"/>
        <end position="622"/>
    </location>
</feature>
<reference evidence="9 10" key="1">
    <citation type="submission" date="2020-11" db="EMBL/GenBank/DDBJ databases">
        <title>Pseudonocardia abyssalis sp. nov. and Pseudonocardia oceani sp. nov., description and phylogenomic analysis of two novel actinomycetes isolated from the deep Southern Ocean.</title>
        <authorList>
            <person name="Parra J."/>
        </authorList>
    </citation>
    <scope>NUCLEOTIDE SEQUENCE [LARGE SCALE GENOMIC DNA]</scope>
    <source>
        <strain evidence="10">KRD185</strain>
    </source>
</reference>
<feature type="transmembrane region" description="Helical" evidence="7">
    <location>
        <begin position="381"/>
        <end position="401"/>
    </location>
</feature>
<feature type="transmembrane region" description="Helical" evidence="7">
    <location>
        <begin position="147"/>
        <end position="167"/>
    </location>
</feature>
<feature type="transmembrane region" description="Helical" evidence="7">
    <location>
        <begin position="413"/>
        <end position="431"/>
    </location>
</feature>
<evidence type="ECO:0000256" key="1">
    <source>
        <dbReference type="ARBA" id="ARBA00004651"/>
    </source>
</evidence>
<keyword evidence="10" id="KW-1185">Reference proteome</keyword>
<dbReference type="InterPro" id="IPR019108">
    <property type="entry name" value="Caa3_assmbl_CtaG-rel"/>
</dbReference>
<feature type="transmembrane region" description="Helical" evidence="7">
    <location>
        <begin position="555"/>
        <end position="574"/>
    </location>
</feature>
<dbReference type="Pfam" id="PF05425">
    <property type="entry name" value="CopD"/>
    <property type="match status" value="1"/>
</dbReference>
<proteinExistence type="predicted"/>
<dbReference type="Proteomes" id="UP000694300">
    <property type="component" value="Unassembled WGS sequence"/>
</dbReference>
<evidence type="ECO:0000259" key="8">
    <source>
        <dbReference type="Pfam" id="PF05425"/>
    </source>
</evidence>
<feature type="compositionally biased region" description="Low complexity" evidence="6">
    <location>
        <begin position="629"/>
        <end position="650"/>
    </location>
</feature>
<evidence type="ECO:0000256" key="5">
    <source>
        <dbReference type="ARBA" id="ARBA00023136"/>
    </source>
</evidence>
<feature type="transmembrane region" description="Helical" evidence="7">
    <location>
        <begin position="242"/>
        <end position="260"/>
    </location>
</feature>
<feature type="transmembrane region" description="Helical" evidence="7">
    <location>
        <begin position="320"/>
        <end position="341"/>
    </location>
</feature>
<feature type="transmembrane region" description="Helical" evidence="7">
    <location>
        <begin position="109"/>
        <end position="127"/>
    </location>
</feature>
<dbReference type="Pfam" id="PF09678">
    <property type="entry name" value="Caa3_CtaG"/>
    <property type="match status" value="1"/>
</dbReference>
<feature type="region of interest" description="Disordered" evidence="6">
    <location>
        <begin position="629"/>
        <end position="688"/>
    </location>
</feature>
<feature type="transmembrane region" description="Helical" evidence="7">
    <location>
        <begin position="174"/>
        <end position="193"/>
    </location>
</feature>
<feature type="transmembrane region" description="Helical" evidence="7">
    <location>
        <begin position="443"/>
        <end position="463"/>
    </location>
</feature>
<accession>A0ABS6U2V5</accession>
<keyword evidence="2" id="KW-1003">Cell membrane</keyword>
<dbReference type="InterPro" id="IPR008457">
    <property type="entry name" value="Cu-R_CopD_dom"/>
</dbReference>
<evidence type="ECO:0000256" key="4">
    <source>
        <dbReference type="ARBA" id="ARBA00022989"/>
    </source>
</evidence>
<feature type="domain" description="Copper resistance protein D" evidence="8">
    <location>
        <begin position="245"/>
        <end position="341"/>
    </location>
</feature>
<feature type="transmembrane region" description="Helical" evidence="7">
    <location>
        <begin position="500"/>
        <end position="519"/>
    </location>
</feature>
<evidence type="ECO:0000256" key="6">
    <source>
        <dbReference type="SAM" id="MobiDB-lite"/>
    </source>
</evidence>
<dbReference type="InterPro" id="IPR032694">
    <property type="entry name" value="CopC/D"/>
</dbReference>
<feature type="transmembrane region" description="Helical" evidence="7">
    <location>
        <begin position="213"/>
        <end position="235"/>
    </location>
</feature>
<feature type="transmembrane region" description="Helical" evidence="7">
    <location>
        <begin position="67"/>
        <end position="89"/>
    </location>
</feature>
<feature type="transmembrane region" description="Helical" evidence="7">
    <location>
        <begin position="531"/>
        <end position="548"/>
    </location>
</feature>
<evidence type="ECO:0000313" key="10">
    <source>
        <dbReference type="Proteomes" id="UP000694300"/>
    </source>
</evidence>
<feature type="transmembrane region" description="Helical" evidence="7">
    <location>
        <begin position="21"/>
        <end position="47"/>
    </location>
</feature>